<dbReference type="InParanoid" id="A0LL60"/>
<gene>
    <name evidence="1" type="ordered locus">Sfum_2482</name>
</gene>
<organism evidence="1 2">
    <name type="scientific">Syntrophobacter fumaroxidans (strain DSM 10017 / MPOB)</name>
    <dbReference type="NCBI Taxonomy" id="335543"/>
    <lineage>
        <taxon>Bacteria</taxon>
        <taxon>Pseudomonadati</taxon>
        <taxon>Thermodesulfobacteriota</taxon>
        <taxon>Syntrophobacteria</taxon>
        <taxon>Syntrophobacterales</taxon>
        <taxon>Syntrophobacteraceae</taxon>
        <taxon>Syntrophobacter</taxon>
    </lineage>
</organism>
<dbReference type="KEGG" id="sfu:Sfum_2482"/>
<evidence type="ECO:0000313" key="2">
    <source>
        <dbReference type="Proteomes" id="UP000001784"/>
    </source>
</evidence>
<sequence length="418" mass="46732">MVPVNSTTDFLLADARAALQRWLTFRPQSDLAISFSYWILRRPSDAPETMTIVAEAMQRNGAQQDFQTVATLGFATAAGLLGIDALPRLKQGLDRLAGRQPFVDEVPMSFCSDAVGILGVALGARSLADTFVEVKIAEWLSSFLRIIYHLDGTENWQRWFFHAANGLLGSRIGLSTPQDEHAEDVRVALGARGLLIAEDSQATYEQDQKVLKLVILEGAKEIPCERAAVRLAALECVVRSAPAVVPGRISGTELVHLLERVPAGLRKWTWEIRPRTARAPLRQWHIDHEYHVQNLLCALLAPIFPDLDDEQYLTKIGQKSPRADLYIPSMKFIVETKFIRTGDKMQKVIDEISADASLYNAMGNECAGIIPFIWDDSARSQEHDYLRQGLRKLPGIIDAVIVSRPSDWDRRVQPMKPK</sequence>
<protein>
    <submittedName>
        <fullName evidence="1">Uncharacterized protein</fullName>
    </submittedName>
</protein>
<dbReference type="Proteomes" id="UP000001784">
    <property type="component" value="Chromosome"/>
</dbReference>
<dbReference type="OrthoDB" id="2678579at2"/>
<accession>A0LL60</accession>
<dbReference type="HOGENOM" id="CLU_054388_0_0_7"/>
<dbReference type="eggNOG" id="ENOG50301GP">
    <property type="taxonomic scope" value="Bacteria"/>
</dbReference>
<evidence type="ECO:0000313" key="1">
    <source>
        <dbReference type="EMBL" id="ABK18162.1"/>
    </source>
</evidence>
<reference evidence="1 2" key="1">
    <citation type="submission" date="2006-10" db="EMBL/GenBank/DDBJ databases">
        <title>Complete sequence of Syntrophobacter fumaroxidans MPOB.</title>
        <authorList>
            <consortium name="US DOE Joint Genome Institute"/>
            <person name="Copeland A."/>
            <person name="Lucas S."/>
            <person name="Lapidus A."/>
            <person name="Barry K."/>
            <person name="Detter J.C."/>
            <person name="Glavina del Rio T."/>
            <person name="Hammon N."/>
            <person name="Israni S."/>
            <person name="Pitluck S."/>
            <person name="Goltsman E.G."/>
            <person name="Martinez M."/>
            <person name="Schmutz J."/>
            <person name="Larimer F."/>
            <person name="Land M."/>
            <person name="Hauser L."/>
            <person name="Kyrpides N."/>
            <person name="Kim E."/>
            <person name="Boone D.R."/>
            <person name="Brockman F."/>
            <person name="Culley D."/>
            <person name="Ferry J."/>
            <person name="Gunsalus R."/>
            <person name="McInerney M.J."/>
            <person name="Morrison M."/>
            <person name="Plugge C."/>
            <person name="Rohlin L."/>
            <person name="Scholten J."/>
            <person name="Sieber J."/>
            <person name="Stams A.J.M."/>
            <person name="Worm P."/>
            <person name="Henstra A.M."/>
            <person name="Richardson P."/>
        </authorList>
    </citation>
    <scope>NUCLEOTIDE SEQUENCE [LARGE SCALE GENOMIC DNA]</scope>
    <source>
        <strain evidence="2">DSM 10017 / MPOB</strain>
    </source>
</reference>
<keyword evidence="2" id="KW-1185">Reference proteome</keyword>
<name>A0LL60_SYNFM</name>
<dbReference type="EMBL" id="CP000478">
    <property type="protein sequence ID" value="ABK18162.1"/>
    <property type="molecule type" value="Genomic_DNA"/>
</dbReference>
<proteinExistence type="predicted"/>
<dbReference type="Pfam" id="PF18742">
    <property type="entry name" value="DpnII-MboI"/>
    <property type="match status" value="1"/>
</dbReference>
<dbReference type="AlphaFoldDB" id="A0LL60"/>